<dbReference type="InterPro" id="IPR036249">
    <property type="entry name" value="Thioredoxin-like_sf"/>
</dbReference>
<gene>
    <name evidence="2" type="ORF">ACFFIZ_07810</name>
</gene>
<accession>A0ABV6CHK6</accession>
<reference evidence="2 3" key="1">
    <citation type="submission" date="2024-09" db="EMBL/GenBank/DDBJ databases">
        <authorList>
            <person name="Sun Q."/>
            <person name="Mori K."/>
        </authorList>
    </citation>
    <scope>NUCLEOTIDE SEQUENCE [LARGE SCALE GENOMIC DNA]</scope>
    <source>
        <strain evidence="2 3">CCM 7904</strain>
    </source>
</reference>
<comment type="caution">
    <text evidence="2">The sequence shown here is derived from an EMBL/GenBank/DDBJ whole genome shotgun (WGS) entry which is preliminary data.</text>
</comment>
<feature type="signal peptide" evidence="1">
    <location>
        <begin position="1"/>
        <end position="28"/>
    </location>
</feature>
<evidence type="ECO:0000313" key="3">
    <source>
        <dbReference type="Proteomes" id="UP001589795"/>
    </source>
</evidence>
<keyword evidence="3" id="KW-1185">Reference proteome</keyword>
<keyword evidence="1" id="KW-0732">Signal</keyword>
<sequence length="307" mass="32455">MAAWPKPGLLRDAAGVLAAAVTSVTLLAAPAAAQDGADQAPLILAPDDAARMAPSTSGLVESGGVNSFAATDAAPPVSAGLPSASLPVVVELFTSQGCSSCPPADAMLTLLATKEDVLPLSFHVDYWDYLGWADSFAKPEFSERQHDYASAVGERAVYTPQMIVDGQDTAVAPGPAQLMGLIDAHRYAPALVSIQREPTDEGETIELMPLSDLGGKVEIVLVRYAPSREVRVKAGENRGRVVTYSNVVLSLEHLALWDGTAPLRLAVRAEHVANARFPEDTRHALLVQQMRGEDDSLGQILTAIRLD</sequence>
<protein>
    <submittedName>
        <fullName evidence="2">DUF1223 domain-containing protein</fullName>
    </submittedName>
</protein>
<name>A0ABV6CHK6_9RHOB</name>
<organism evidence="2 3">
    <name type="scientific">Paracoccus rhizosphaerae</name>
    <dbReference type="NCBI Taxonomy" id="1133347"/>
    <lineage>
        <taxon>Bacteria</taxon>
        <taxon>Pseudomonadati</taxon>
        <taxon>Pseudomonadota</taxon>
        <taxon>Alphaproteobacteria</taxon>
        <taxon>Rhodobacterales</taxon>
        <taxon>Paracoccaceae</taxon>
        <taxon>Paracoccus</taxon>
    </lineage>
</organism>
<feature type="chain" id="PRO_5046397841" evidence="1">
    <location>
        <begin position="29"/>
        <end position="307"/>
    </location>
</feature>
<dbReference type="Pfam" id="PF06764">
    <property type="entry name" value="DUF1223"/>
    <property type="match status" value="1"/>
</dbReference>
<dbReference type="PANTHER" id="PTHR36057">
    <property type="match status" value="1"/>
</dbReference>
<dbReference type="EMBL" id="JBHLWQ010000064">
    <property type="protein sequence ID" value="MFC0200230.1"/>
    <property type="molecule type" value="Genomic_DNA"/>
</dbReference>
<dbReference type="InterPro" id="IPR010634">
    <property type="entry name" value="DUF1223"/>
</dbReference>
<dbReference type="PANTHER" id="PTHR36057:SF1">
    <property type="entry name" value="LIPOPROTEIN LIPID ATTACHMENT SITE-LIKE PROTEIN, PUTATIVE (DUF1223)-RELATED"/>
    <property type="match status" value="1"/>
</dbReference>
<dbReference type="RefSeq" id="WP_265506069.1">
    <property type="nucleotide sequence ID" value="NZ_JAOTBE010000007.1"/>
</dbReference>
<evidence type="ECO:0000313" key="2">
    <source>
        <dbReference type="EMBL" id="MFC0200230.1"/>
    </source>
</evidence>
<proteinExistence type="predicted"/>
<dbReference type="Proteomes" id="UP001589795">
    <property type="component" value="Unassembled WGS sequence"/>
</dbReference>
<dbReference type="SUPFAM" id="SSF52833">
    <property type="entry name" value="Thioredoxin-like"/>
    <property type="match status" value="1"/>
</dbReference>
<evidence type="ECO:0000256" key="1">
    <source>
        <dbReference type="SAM" id="SignalP"/>
    </source>
</evidence>